<sequence length="168" mass="17482">MTDSKATKAMTQKLAKATQAVASRLPGAAVRSSAYGMQIMGRLGAGQGAAAFAKEAGADVAWAHSTPAGVGKRDRVIVSGTIEGFDFVGTESGPAESRDVIIEIFADESQSNEHGRQWLAKLSVLDRILTSPDEVAVFTGHVLSKLKGKKKTEAAAALLRAISEGLEG</sequence>
<organism evidence="1 2">
    <name type="scientific">Aquimonas voraii</name>
    <dbReference type="NCBI Taxonomy" id="265719"/>
    <lineage>
        <taxon>Bacteria</taxon>
        <taxon>Pseudomonadati</taxon>
        <taxon>Pseudomonadota</taxon>
        <taxon>Gammaproteobacteria</taxon>
        <taxon>Lysobacterales</taxon>
        <taxon>Lysobacteraceae</taxon>
        <taxon>Aquimonas</taxon>
    </lineage>
</organism>
<keyword evidence="2" id="KW-1185">Reference proteome</keyword>
<evidence type="ECO:0000313" key="2">
    <source>
        <dbReference type="Proteomes" id="UP000199603"/>
    </source>
</evidence>
<name>A0A1G6ZPL9_9GAMM</name>
<gene>
    <name evidence="1" type="ORF">SAMN04488509_11518</name>
</gene>
<dbReference type="Proteomes" id="UP000199603">
    <property type="component" value="Unassembled WGS sequence"/>
</dbReference>
<dbReference type="RefSeq" id="WP_143006733.1">
    <property type="nucleotide sequence ID" value="NZ_FNAG01000015.1"/>
</dbReference>
<dbReference type="AlphaFoldDB" id="A0A1G6ZPL9"/>
<protein>
    <submittedName>
        <fullName evidence="1">Uncharacterized protein</fullName>
    </submittedName>
</protein>
<evidence type="ECO:0000313" key="1">
    <source>
        <dbReference type="EMBL" id="SDE04489.1"/>
    </source>
</evidence>
<reference evidence="1 2" key="1">
    <citation type="submission" date="2016-10" db="EMBL/GenBank/DDBJ databases">
        <authorList>
            <person name="de Groot N.N."/>
        </authorList>
    </citation>
    <scope>NUCLEOTIDE SEQUENCE [LARGE SCALE GENOMIC DNA]</scope>
    <source>
        <strain evidence="1 2">DSM 16957</strain>
    </source>
</reference>
<accession>A0A1G6ZPL9</accession>
<proteinExistence type="predicted"/>
<dbReference type="EMBL" id="FNAG01000015">
    <property type="protein sequence ID" value="SDE04489.1"/>
    <property type="molecule type" value="Genomic_DNA"/>
</dbReference>